<dbReference type="GO" id="GO:0003677">
    <property type="term" value="F:DNA binding"/>
    <property type="evidence" value="ECO:0007669"/>
    <property type="project" value="InterPro"/>
</dbReference>
<dbReference type="InterPro" id="IPR050090">
    <property type="entry name" value="Tyrosine_recombinase_XerCD"/>
</dbReference>
<sequence>MYGSGMRISEVLDLMRRDLIKEGNRTYAIIKQQKKDKKNLEKQPFPQKIYSEIIRYCNDKNIGLRDYIFSSQMAKKMTRQRAWQIMKESKKKAGITKDITNHSFRRSRLTHLLDAEMDSQKVRGFARHKSSQSLDPYIKLAKKDIFDEMALADKKSK</sequence>
<name>A0A0F8W2K5_9ZZZZ</name>
<dbReference type="PANTHER" id="PTHR30349:SF81">
    <property type="entry name" value="TYROSINE RECOMBINASE XERC"/>
    <property type="match status" value="1"/>
</dbReference>
<comment type="caution">
    <text evidence="3">The sequence shown here is derived from an EMBL/GenBank/DDBJ whole genome shotgun (WGS) entry which is preliminary data.</text>
</comment>
<proteinExistence type="predicted"/>
<gene>
    <name evidence="3" type="ORF">LCGC14_3119860</name>
</gene>
<keyword evidence="1" id="KW-0233">DNA recombination</keyword>
<dbReference type="PROSITE" id="PS51898">
    <property type="entry name" value="TYR_RECOMBINASE"/>
    <property type="match status" value="1"/>
</dbReference>
<organism evidence="3">
    <name type="scientific">marine sediment metagenome</name>
    <dbReference type="NCBI Taxonomy" id="412755"/>
    <lineage>
        <taxon>unclassified sequences</taxon>
        <taxon>metagenomes</taxon>
        <taxon>ecological metagenomes</taxon>
    </lineage>
</organism>
<protein>
    <recommendedName>
        <fullName evidence="2">Tyr recombinase domain-containing protein</fullName>
    </recommendedName>
</protein>
<dbReference type="PANTHER" id="PTHR30349">
    <property type="entry name" value="PHAGE INTEGRASE-RELATED"/>
    <property type="match status" value="1"/>
</dbReference>
<dbReference type="InterPro" id="IPR013762">
    <property type="entry name" value="Integrase-like_cat_sf"/>
</dbReference>
<dbReference type="Gene3D" id="1.10.443.10">
    <property type="entry name" value="Intergrase catalytic core"/>
    <property type="match status" value="1"/>
</dbReference>
<dbReference type="GO" id="GO:0006310">
    <property type="term" value="P:DNA recombination"/>
    <property type="evidence" value="ECO:0007669"/>
    <property type="project" value="UniProtKB-KW"/>
</dbReference>
<dbReference type="Pfam" id="PF00589">
    <property type="entry name" value="Phage_integrase"/>
    <property type="match status" value="1"/>
</dbReference>
<dbReference type="InterPro" id="IPR011010">
    <property type="entry name" value="DNA_brk_join_enz"/>
</dbReference>
<evidence type="ECO:0000313" key="3">
    <source>
        <dbReference type="EMBL" id="KKK50952.1"/>
    </source>
</evidence>
<evidence type="ECO:0000259" key="2">
    <source>
        <dbReference type="PROSITE" id="PS51898"/>
    </source>
</evidence>
<dbReference type="EMBL" id="LAZR01067759">
    <property type="protein sequence ID" value="KKK50952.1"/>
    <property type="molecule type" value="Genomic_DNA"/>
</dbReference>
<dbReference type="GO" id="GO:0015074">
    <property type="term" value="P:DNA integration"/>
    <property type="evidence" value="ECO:0007669"/>
    <property type="project" value="InterPro"/>
</dbReference>
<dbReference type="InterPro" id="IPR002104">
    <property type="entry name" value="Integrase_catalytic"/>
</dbReference>
<dbReference type="SUPFAM" id="SSF56349">
    <property type="entry name" value="DNA breaking-rejoining enzymes"/>
    <property type="match status" value="1"/>
</dbReference>
<dbReference type="AlphaFoldDB" id="A0A0F8W2K5"/>
<feature type="domain" description="Tyr recombinase" evidence="2">
    <location>
        <begin position="1"/>
        <end position="150"/>
    </location>
</feature>
<accession>A0A0F8W2K5</accession>
<reference evidence="3" key="1">
    <citation type="journal article" date="2015" name="Nature">
        <title>Complex archaea that bridge the gap between prokaryotes and eukaryotes.</title>
        <authorList>
            <person name="Spang A."/>
            <person name="Saw J.H."/>
            <person name="Jorgensen S.L."/>
            <person name="Zaremba-Niedzwiedzka K."/>
            <person name="Martijn J."/>
            <person name="Lind A.E."/>
            <person name="van Eijk R."/>
            <person name="Schleper C."/>
            <person name="Guy L."/>
            <person name="Ettema T.J."/>
        </authorList>
    </citation>
    <scope>NUCLEOTIDE SEQUENCE</scope>
</reference>
<evidence type="ECO:0000256" key="1">
    <source>
        <dbReference type="ARBA" id="ARBA00023172"/>
    </source>
</evidence>